<organism evidence="2 3">
    <name type="scientific">Gonapodya prolifera (strain JEL478)</name>
    <name type="common">Monoblepharis prolifera</name>
    <dbReference type="NCBI Taxonomy" id="1344416"/>
    <lineage>
        <taxon>Eukaryota</taxon>
        <taxon>Fungi</taxon>
        <taxon>Fungi incertae sedis</taxon>
        <taxon>Chytridiomycota</taxon>
        <taxon>Chytridiomycota incertae sedis</taxon>
        <taxon>Monoblepharidomycetes</taxon>
        <taxon>Monoblepharidales</taxon>
        <taxon>Gonapodyaceae</taxon>
        <taxon>Gonapodya</taxon>
    </lineage>
</organism>
<evidence type="ECO:0000313" key="3">
    <source>
        <dbReference type="Proteomes" id="UP000070544"/>
    </source>
</evidence>
<feature type="compositionally biased region" description="Basic and acidic residues" evidence="1">
    <location>
        <begin position="79"/>
        <end position="106"/>
    </location>
</feature>
<keyword evidence="3" id="KW-1185">Reference proteome</keyword>
<reference evidence="2 3" key="1">
    <citation type="journal article" date="2015" name="Genome Biol. Evol.">
        <title>Phylogenomic analyses indicate that early fungi evolved digesting cell walls of algal ancestors of land plants.</title>
        <authorList>
            <person name="Chang Y."/>
            <person name="Wang S."/>
            <person name="Sekimoto S."/>
            <person name="Aerts A.L."/>
            <person name="Choi C."/>
            <person name="Clum A."/>
            <person name="LaButti K.M."/>
            <person name="Lindquist E.A."/>
            <person name="Yee Ngan C."/>
            <person name="Ohm R.A."/>
            <person name="Salamov A.A."/>
            <person name="Grigoriev I.V."/>
            <person name="Spatafora J.W."/>
            <person name="Berbee M.L."/>
        </authorList>
    </citation>
    <scope>NUCLEOTIDE SEQUENCE [LARGE SCALE GENOMIC DNA]</scope>
    <source>
        <strain evidence="2 3">JEL478</strain>
    </source>
</reference>
<accession>A0A139AB55</accession>
<gene>
    <name evidence="2" type="ORF">M427DRAFT_58033</name>
</gene>
<feature type="region of interest" description="Disordered" evidence="1">
    <location>
        <begin position="78"/>
        <end position="106"/>
    </location>
</feature>
<evidence type="ECO:0000256" key="1">
    <source>
        <dbReference type="SAM" id="MobiDB-lite"/>
    </source>
</evidence>
<proteinExistence type="predicted"/>
<protein>
    <submittedName>
        <fullName evidence="2">Uncharacterized protein</fullName>
    </submittedName>
</protein>
<evidence type="ECO:0000313" key="2">
    <source>
        <dbReference type="EMBL" id="KXS14036.1"/>
    </source>
</evidence>
<dbReference type="AlphaFoldDB" id="A0A139AB55"/>
<dbReference type="Proteomes" id="UP000070544">
    <property type="component" value="Unassembled WGS sequence"/>
</dbReference>
<sequence length="106" mass="11690">MSRRTSLRAVRSASNTSYLGVLSRLGNIGSPPNKAPTMLSILLTAVSWSSLSKNARLPLIDSADRLADPFRPLTTSILHSREQNVSRTSDARVAESRRPAMGRERW</sequence>
<name>A0A139AB55_GONPJ</name>
<dbReference type="EMBL" id="KQ965772">
    <property type="protein sequence ID" value="KXS14036.1"/>
    <property type="molecule type" value="Genomic_DNA"/>
</dbReference>